<evidence type="ECO:0000256" key="1">
    <source>
        <dbReference type="ARBA" id="ARBA00004651"/>
    </source>
</evidence>
<dbReference type="GO" id="GO:0015171">
    <property type="term" value="F:amino acid transmembrane transporter activity"/>
    <property type="evidence" value="ECO:0007669"/>
    <property type="project" value="TreeGrafter"/>
</dbReference>
<comment type="caution">
    <text evidence="7">The sequence shown here is derived from an EMBL/GenBank/DDBJ whole genome shotgun (WGS) entry which is preliminary data.</text>
</comment>
<keyword evidence="2" id="KW-1003">Cell membrane</keyword>
<feature type="transmembrane region" description="Helical" evidence="6">
    <location>
        <begin position="181"/>
        <end position="198"/>
    </location>
</feature>
<dbReference type="Proteomes" id="UP001107961">
    <property type="component" value="Unassembled WGS sequence"/>
</dbReference>
<dbReference type="EMBL" id="JAJVKT010000015">
    <property type="protein sequence ID" value="MCE7509550.1"/>
    <property type="molecule type" value="Genomic_DNA"/>
</dbReference>
<evidence type="ECO:0000313" key="7">
    <source>
        <dbReference type="EMBL" id="MCE7509550.1"/>
    </source>
</evidence>
<dbReference type="AlphaFoldDB" id="A0A9Q3ZDI8"/>
<evidence type="ECO:0000256" key="4">
    <source>
        <dbReference type="ARBA" id="ARBA00022989"/>
    </source>
</evidence>
<feature type="transmembrane region" description="Helical" evidence="6">
    <location>
        <begin position="146"/>
        <end position="169"/>
    </location>
</feature>
<organism evidence="7 8">
    <name type="scientific">Alloalcanivorax xenomutans</name>
    <dbReference type="NCBI Taxonomy" id="1094342"/>
    <lineage>
        <taxon>Bacteria</taxon>
        <taxon>Pseudomonadati</taxon>
        <taxon>Pseudomonadota</taxon>
        <taxon>Gammaproteobacteria</taxon>
        <taxon>Oceanospirillales</taxon>
        <taxon>Alcanivoracaceae</taxon>
        <taxon>Alloalcanivorax</taxon>
    </lineage>
</organism>
<keyword evidence="4 6" id="KW-1133">Transmembrane helix</keyword>
<proteinExistence type="predicted"/>
<dbReference type="RefSeq" id="WP_233925901.1">
    <property type="nucleotide sequence ID" value="NZ_CBDDTQ010000005.1"/>
</dbReference>
<gene>
    <name evidence="7" type="ORF">LZG35_12945</name>
</gene>
<evidence type="ECO:0000256" key="2">
    <source>
        <dbReference type="ARBA" id="ARBA00022475"/>
    </source>
</evidence>
<feature type="transmembrane region" description="Helical" evidence="6">
    <location>
        <begin position="74"/>
        <end position="92"/>
    </location>
</feature>
<comment type="subcellular location">
    <subcellularLocation>
        <location evidence="1">Cell membrane</location>
        <topology evidence="1">Multi-pass membrane protein</topology>
    </subcellularLocation>
</comment>
<dbReference type="PANTHER" id="PTHR30086">
    <property type="entry name" value="ARGININE EXPORTER PROTEIN ARGO"/>
    <property type="match status" value="1"/>
</dbReference>
<name>A0A9Q3ZDI8_9GAMM</name>
<sequence length="200" mass="22164">MGYWETLLPLAGFVTVMTGTPGPNNLMLMASGANAGFRRSLPHIMGILVGCQILLLCVALGLGQLLTRFPQLSLTLRVLGLLFLLYLAWQLVRHRHTPLRGDHRGAPLTFWKAALFQWVNPKAWMMMVTAVATYTDPVHFSASLTLVALCFFFLGLPLISLWNLGGVALQGWLQHGRRLGRFNLAMAALLLLSLYPTFMS</sequence>
<dbReference type="PANTHER" id="PTHR30086:SF20">
    <property type="entry name" value="ARGININE EXPORTER PROTEIN ARGO-RELATED"/>
    <property type="match status" value="1"/>
</dbReference>
<dbReference type="Pfam" id="PF01810">
    <property type="entry name" value="LysE"/>
    <property type="match status" value="1"/>
</dbReference>
<evidence type="ECO:0000256" key="3">
    <source>
        <dbReference type="ARBA" id="ARBA00022692"/>
    </source>
</evidence>
<protein>
    <submittedName>
        <fullName evidence="7">LysE family translocator</fullName>
    </submittedName>
</protein>
<reference evidence="7" key="1">
    <citation type="submission" date="2022-01" db="EMBL/GenBank/DDBJ databases">
        <authorList>
            <person name="Karlyshev A.V."/>
            <person name="Jaspars M."/>
        </authorList>
    </citation>
    <scope>NUCLEOTIDE SEQUENCE</scope>
    <source>
        <strain evidence="7">AGSA3-2</strain>
    </source>
</reference>
<dbReference type="GO" id="GO:0033228">
    <property type="term" value="P:cysteine export across plasma membrane"/>
    <property type="evidence" value="ECO:0007669"/>
    <property type="project" value="TreeGrafter"/>
</dbReference>
<keyword evidence="3 6" id="KW-0812">Transmembrane</keyword>
<evidence type="ECO:0000256" key="5">
    <source>
        <dbReference type="ARBA" id="ARBA00023136"/>
    </source>
</evidence>
<evidence type="ECO:0000256" key="6">
    <source>
        <dbReference type="SAM" id="Phobius"/>
    </source>
</evidence>
<accession>A0A9Q3ZDI8</accession>
<dbReference type="InterPro" id="IPR001123">
    <property type="entry name" value="LeuE-type"/>
</dbReference>
<evidence type="ECO:0000313" key="8">
    <source>
        <dbReference type="Proteomes" id="UP001107961"/>
    </source>
</evidence>
<keyword evidence="5 6" id="KW-0472">Membrane</keyword>
<keyword evidence="8" id="KW-1185">Reference proteome</keyword>
<feature type="transmembrane region" description="Helical" evidence="6">
    <location>
        <begin position="45"/>
        <end position="67"/>
    </location>
</feature>
<dbReference type="GO" id="GO:0005886">
    <property type="term" value="C:plasma membrane"/>
    <property type="evidence" value="ECO:0007669"/>
    <property type="project" value="UniProtKB-SubCell"/>
</dbReference>